<dbReference type="Gene3D" id="3.90.70.130">
    <property type="match status" value="1"/>
</dbReference>
<evidence type="ECO:0000313" key="3">
    <source>
        <dbReference type="EMBL" id="KXT14149.1"/>
    </source>
</evidence>
<evidence type="ECO:0000256" key="1">
    <source>
        <dbReference type="ARBA" id="ARBA00022801"/>
    </source>
</evidence>
<dbReference type="EMBL" id="LFZO01000092">
    <property type="protein sequence ID" value="KXT14149.1"/>
    <property type="molecule type" value="Genomic_DNA"/>
</dbReference>
<accession>A0A139IHG7</accession>
<evidence type="ECO:0000259" key="2">
    <source>
        <dbReference type="Pfam" id="PF07910"/>
    </source>
</evidence>
<proteinExistence type="predicted"/>
<dbReference type="Proteomes" id="UP000073492">
    <property type="component" value="Unassembled WGS sequence"/>
</dbReference>
<name>A0A139IHG7_9PEZI</name>
<dbReference type="STRING" id="113226.A0A139IHG7"/>
<dbReference type="OrthoDB" id="288987at2759"/>
<evidence type="ECO:0000313" key="4">
    <source>
        <dbReference type="Proteomes" id="UP000073492"/>
    </source>
</evidence>
<protein>
    <recommendedName>
        <fullName evidence="2">UFSP1/2/DUB catalytic domain-containing protein</fullName>
    </recommendedName>
</protein>
<comment type="caution">
    <text evidence="3">The sequence shown here is derived from an EMBL/GenBank/DDBJ whole genome shotgun (WGS) entry which is preliminary data.</text>
</comment>
<reference evidence="3 4" key="1">
    <citation type="submission" date="2015-07" db="EMBL/GenBank/DDBJ databases">
        <title>Comparative genomics of the Sigatoka disease complex on banana suggests a link between parallel evolutionary changes in Pseudocercospora fijiensis and Pseudocercospora eumusae and increased virulence on the banana host.</title>
        <authorList>
            <person name="Chang T.-C."/>
            <person name="Salvucci A."/>
            <person name="Crous P.W."/>
            <person name="Stergiopoulos I."/>
        </authorList>
    </citation>
    <scope>NUCLEOTIDE SEQUENCE [LARGE SCALE GENOMIC DNA]</scope>
    <source>
        <strain evidence="3 4">CBS 116634</strain>
    </source>
</reference>
<keyword evidence="4" id="KW-1185">Reference proteome</keyword>
<dbReference type="InterPro" id="IPR012462">
    <property type="entry name" value="UFSP1/2_DUB_cat"/>
</dbReference>
<dbReference type="Pfam" id="PF07910">
    <property type="entry name" value="Peptidase_C78"/>
    <property type="match status" value="1"/>
</dbReference>
<dbReference type="AlphaFoldDB" id="A0A139IHG7"/>
<sequence>MAGESNEFQRLGKRELGRYAFETRMPKRVATLLANESTTNSTLGVISNLALLLEGEPNTELAYLCTHSAAQVSKLPSEGAHFCGYRNIQMMLLALAGSNKTGNSSAGMKSSIPEIQQMIENAWEDGHNAHGKVLTGGIRGTRKHIGTSEAEAILLSLSIPCKGRAYVGADAWKELLDAVETYFTSSSIRTRPPGSRVIQTDLPPVFLQRPQHSLTIVGLERTKSGKRYLVTFDPAWQAPSRMSEPLAKDNCKGWKARWLLRQYRKSERHLQRFRAFETLEVSPTGYDDFRALI</sequence>
<organism evidence="3 4">
    <name type="scientific">Pseudocercospora musae</name>
    <dbReference type="NCBI Taxonomy" id="113226"/>
    <lineage>
        <taxon>Eukaryota</taxon>
        <taxon>Fungi</taxon>
        <taxon>Dikarya</taxon>
        <taxon>Ascomycota</taxon>
        <taxon>Pezizomycotina</taxon>
        <taxon>Dothideomycetes</taxon>
        <taxon>Dothideomycetidae</taxon>
        <taxon>Mycosphaerellales</taxon>
        <taxon>Mycosphaerellaceae</taxon>
        <taxon>Pseudocercospora</taxon>
    </lineage>
</organism>
<keyword evidence="1" id="KW-0378">Hydrolase</keyword>
<gene>
    <name evidence="3" type="ORF">AC579_9269</name>
</gene>
<dbReference type="GO" id="GO:0016787">
    <property type="term" value="F:hydrolase activity"/>
    <property type="evidence" value="ECO:0007669"/>
    <property type="project" value="UniProtKB-KW"/>
</dbReference>
<feature type="domain" description="UFSP1/2/DUB catalytic" evidence="2">
    <location>
        <begin position="62"/>
        <end position="276"/>
    </location>
</feature>